<dbReference type="RefSeq" id="WP_201158319.1">
    <property type="nucleotide sequence ID" value="NZ_NHSD01000310.1"/>
</dbReference>
<evidence type="ECO:0000313" key="4">
    <source>
        <dbReference type="Proteomes" id="UP000706333"/>
    </source>
</evidence>
<feature type="region of interest" description="Disordered" evidence="1">
    <location>
        <begin position="151"/>
        <end position="177"/>
    </location>
</feature>
<evidence type="ECO:0000313" key="3">
    <source>
        <dbReference type="EMBL" id="MBK5928554.1"/>
    </source>
</evidence>
<keyword evidence="2" id="KW-0732">Signal</keyword>
<reference evidence="3" key="2">
    <citation type="journal article" date="2020" name="Microorganisms">
        <title>Osmotic Adaptation and Compatible Solute Biosynthesis of Phototrophic Bacteria as Revealed from Genome Analyses.</title>
        <authorList>
            <person name="Imhoff J.F."/>
            <person name="Rahn T."/>
            <person name="Kunzel S."/>
            <person name="Keller A."/>
            <person name="Neulinger S.C."/>
        </authorList>
    </citation>
    <scope>NUCLEOTIDE SEQUENCE</scope>
    <source>
        <strain evidence="3">LMG 28126</strain>
    </source>
</reference>
<feature type="region of interest" description="Disordered" evidence="1">
    <location>
        <begin position="123"/>
        <end position="142"/>
    </location>
</feature>
<dbReference type="Proteomes" id="UP000706333">
    <property type="component" value="Unassembled WGS sequence"/>
</dbReference>
<feature type="chain" id="PRO_5037296868" evidence="2">
    <location>
        <begin position="24"/>
        <end position="777"/>
    </location>
</feature>
<feature type="signal peptide" evidence="2">
    <location>
        <begin position="1"/>
        <end position="23"/>
    </location>
</feature>
<organism evidence="3 4">
    <name type="scientific">Rhodobaculum claviforme</name>
    <dbReference type="NCBI Taxonomy" id="1549854"/>
    <lineage>
        <taxon>Bacteria</taxon>
        <taxon>Pseudomonadati</taxon>
        <taxon>Pseudomonadota</taxon>
        <taxon>Alphaproteobacteria</taxon>
        <taxon>Rhodobacterales</taxon>
        <taxon>Paracoccaceae</taxon>
        <taxon>Rhodobaculum</taxon>
    </lineage>
</organism>
<evidence type="ECO:0000256" key="1">
    <source>
        <dbReference type="SAM" id="MobiDB-lite"/>
    </source>
</evidence>
<proteinExistence type="predicted"/>
<feature type="compositionally biased region" description="Basic and acidic residues" evidence="1">
    <location>
        <begin position="123"/>
        <end position="137"/>
    </location>
</feature>
<protein>
    <submittedName>
        <fullName evidence="3">Uncharacterized protein</fullName>
    </submittedName>
</protein>
<gene>
    <name evidence="3" type="ORF">CCR87_14645</name>
</gene>
<comment type="caution">
    <text evidence="3">The sequence shown here is derived from an EMBL/GenBank/DDBJ whole genome shotgun (WGS) entry which is preliminary data.</text>
</comment>
<dbReference type="AlphaFoldDB" id="A0A934TN01"/>
<keyword evidence="4" id="KW-1185">Reference proteome</keyword>
<accession>A0A934TN01</accession>
<dbReference type="EMBL" id="NHSD01000310">
    <property type="protein sequence ID" value="MBK5928554.1"/>
    <property type="molecule type" value="Genomic_DNA"/>
</dbReference>
<reference evidence="3" key="1">
    <citation type="submission" date="2017-05" db="EMBL/GenBank/DDBJ databases">
        <authorList>
            <person name="Imhoff J.F."/>
            <person name="Rahn T."/>
            <person name="Kuenzel S."/>
            <person name="Neulinger S.C."/>
        </authorList>
    </citation>
    <scope>NUCLEOTIDE SEQUENCE</scope>
    <source>
        <strain evidence="3">LMG 28126</strain>
    </source>
</reference>
<evidence type="ECO:0000256" key="2">
    <source>
        <dbReference type="SAM" id="SignalP"/>
    </source>
</evidence>
<sequence length="777" mass="79719">MPGARALVAGLAVAVVLAGPAAAETLTMRSGEHRGFTRLTLPVPPEGGWVLGRVGDGYGLRLTGAGASVDTSAVFTRIRRDRLAEVRMTETGVDLVLGCDCHAVAFEERGLIVVDLRDGPPPEGARFEARLGPDRPEPPSLRPGFDWTQSVIPSAGPVAQGPVATPQPSSGPDFGTDPARDLLARQFSRAVAQGLIRADVGRAQTIEARLREATPPAALPPASAPLVPAAPEGLTARAQPLDALDNLRIGATTGIDRARDASGRSGVNREGAACPPDSRFDLAAWGTETDLARQIAQRRQDLLGEFDQPDPARVLDLARLYLHAGFGAEARALLETLPPSSADAPVLLGIAALIDGPEPPSEGGSAFDAHVGCDGAVAMWAVLGAPDLARAGVIDRLAVRRAFAALPAHLRTHIGPRLAQRFLDLSDTDTALALRAAIAPTATRPAAVAVLDAELELAQGRPGAASDIAEAAADGGGPGSAEALATLVEARLAGGLSIPAEVVEDLVAVARENAGTALGLRLARLEGVALAQQGLFDAAFAVRDRLGADAASGPLAAAMSRDLLGRLAHTGSDAALMARVFAEAEWREGTLPPADRRRLAERLLEAGFPAEALAALPSDPSLAQDAFLAGRALLAIDAPGQALRVLAGHRDADAERLRGEALLALGEHGAAVTVFSEAGLQPEAHRAAWLGGLWQDAAQDAGDATAAMIARAGAAMPVIGADAVDASLLPPVVAPPGFAREAASEGELAQAAAMLVDGAELRRMVADLLSAYPPPSD</sequence>
<name>A0A934TN01_9RHOB</name>